<dbReference type="InterPro" id="IPR005828">
    <property type="entry name" value="MFS_sugar_transport-like"/>
</dbReference>
<evidence type="ECO:0000256" key="2">
    <source>
        <dbReference type="ARBA" id="ARBA00022448"/>
    </source>
</evidence>
<reference evidence="9 10" key="1">
    <citation type="journal article" date="2018" name="Genome Announc.">
        <title>Draft Genome Sequence of "Candidatus Phycosocius bacilliformis," an Alphaproteobacterial Ectosymbiont of the Hydrocarbon-Producing Green Alga Botryococcus braunii.</title>
        <authorList>
            <person name="Tanabe Y."/>
            <person name="Yamaguchi H."/>
            <person name="Watanabe M.M."/>
        </authorList>
    </citation>
    <scope>NUCLEOTIDE SEQUENCE [LARGE SCALE GENOMIC DNA]</scope>
    <source>
        <strain evidence="9 10">BOTRYCO-2</strain>
    </source>
</reference>
<feature type="transmembrane region" description="Helical" evidence="7">
    <location>
        <begin position="283"/>
        <end position="301"/>
    </location>
</feature>
<dbReference type="AlphaFoldDB" id="A0A2P2E623"/>
<keyword evidence="4 7" id="KW-0812">Transmembrane</keyword>
<keyword evidence="2" id="KW-0813">Transport</keyword>
<comment type="caution">
    <text evidence="9">The sequence shown here is derived from an EMBL/GenBank/DDBJ whole genome shotgun (WGS) entry which is preliminary data.</text>
</comment>
<evidence type="ECO:0000256" key="5">
    <source>
        <dbReference type="ARBA" id="ARBA00022989"/>
    </source>
</evidence>
<dbReference type="InterPro" id="IPR036259">
    <property type="entry name" value="MFS_trans_sf"/>
</dbReference>
<evidence type="ECO:0000256" key="4">
    <source>
        <dbReference type="ARBA" id="ARBA00022692"/>
    </source>
</evidence>
<dbReference type="InterPro" id="IPR020846">
    <property type="entry name" value="MFS_dom"/>
</dbReference>
<feature type="transmembrane region" description="Helical" evidence="7">
    <location>
        <begin position="194"/>
        <end position="213"/>
    </location>
</feature>
<feature type="domain" description="Major facilitator superfamily (MFS) profile" evidence="8">
    <location>
        <begin position="18"/>
        <end position="550"/>
    </location>
</feature>
<name>A0A2P2E623_9PROT</name>
<dbReference type="SUPFAM" id="SSF103473">
    <property type="entry name" value="MFS general substrate transporter"/>
    <property type="match status" value="1"/>
</dbReference>
<dbReference type="Pfam" id="PF00083">
    <property type="entry name" value="Sugar_tr"/>
    <property type="match status" value="1"/>
</dbReference>
<evidence type="ECO:0000256" key="3">
    <source>
        <dbReference type="ARBA" id="ARBA00022475"/>
    </source>
</evidence>
<evidence type="ECO:0000256" key="6">
    <source>
        <dbReference type="ARBA" id="ARBA00023136"/>
    </source>
</evidence>
<comment type="subcellular location">
    <subcellularLocation>
        <location evidence="1">Cell membrane</location>
        <topology evidence="1">Multi-pass membrane protein</topology>
    </subcellularLocation>
</comment>
<dbReference type="Gene3D" id="1.20.1250.20">
    <property type="entry name" value="MFS general substrate transporter like domains"/>
    <property type="match status" value="2"/>
</dbReference>
<sequence length="557" mass="59717">MTHAADVPNGEPQKLKTVVAASAAGTVFEWYDFFIFGLLASVMGQHFFAGSPPAAQFIFALLTFGVGFAARPLGAVVFGAIGDTKGRKGAFLVTIVMMGASTFAVGLLPDYEQIGIWAPILLVGLRIAQGFALGGEYGGAVIYVAEHSQPHKRGWNTSWVQTSAAGGLLLALMVVFLTRVLLGEEAFQAWGWRLPFLLSVFLLAIALWIRLQLEESPMFKAIKEEGSASKAPLSDAFGKWSNLKLILLALFGLMMAQGVVWYTGFFYVQVFLERQLKVDPQTINIWLLIITTFSAVLYVFFGWLSDKLGRKPVMMAGMLLAVVSFFPAFHQLAKAANPDLVAAQTTTPIVVRADPATCSVQFNPVGKTPDGRDAFSSSCDVAKSYLTNSGISYDNEIAPTGSTAQVKVGTMVLDSVDISALDAKAQKAAKDAFGAKLKAALKAAGYPDKADPAKINHLAVLAYLMVFVVAATALYGPLAAGLVEMFPTRIRYTALSVPYHVGTGFFGGFMPATAVAIVATTGNMYSGLWYPVIITSISVVVSLIFLPETKDRSIHDL</sequence>
<proteinExistence type="predicted"/>
<dbReference type="PROSITE" id="PS50850">
    <property type="entry name" value="MFS"/>
    <property type="match status" value="1"/>
</dbReference>
<dbReference type="InterPro" id="IPR011701">
    <property type="entry name" value="MFS"/>
</dbReference>
<feature type="transmembrane region" description="Helical" evidence="7">
    <location>
        <begin position="460"/>
        <end position="483"/>
    </location>
</feature>
<feature type="transmembrane region" description="Helical" evidence="7">
    <location>
        <begin position="528"/>
        <end position="546"/>
    </location>
</feature>
<feature type="transmembrane region" description="Helical" evidence="7">
    <location>
        <begin position="164"/>
        <end position="182"/>
    </location>
</feature>
<dbReference type="EMBL" id="BFBR01000001">
    <property type="protein sequence ID" value="GBF56515.1"/>
    <property type="molecule type" value="Genomic_DNA"/>
</dbReference>
<dbReference type="FunFam" id="1.20.1250.20:FF:000001">
    <property type="entry name" value="Dicarboxylate MFS transporter"/>
    <property type="match status" value="1"/>
</dbReference>
<organism evidence="9 10">
    <name type="scientific">Candidatus Phycosocius bacilliformis</name>
    <dbReference type="NCBI Taxonomy" id="1445552"/>
    <lineage>
        <taxon>Bacteria</taxon>
        <taxon>Pseudomonadati</taxon>
        <taxon>Pseudomonadota</taxon>
        <taxon>Alphaproteobacteria</taxon>
        <taxon>Caulobacterales</taxon>
        <taxon>Caulobacterales incertae sedis</taxon>
        <taxon>Candidatus Phycosocius</taxon>
    </lineage>
</organism>
<keyword evidence="10" id="KW-1185">Reference proteome</keyword>
<evidence type="ECO:0000313" key="9">
    <source>
        <dbReference type="EMBL" id="GBF56515.1"/>
    </source>
</evidence>
<dbReference type="GO" id="GO:0005886">
    <property type="term" value="C:plasma membrane"/>
    <property type="evidence" value="ECO:0007669"/>
    <property type="project" value="UniProtKB-SubCell"/>
</dbReference>
<feature type="transmembrane region" description="Helical" evidence="7">
    <location>
        <begin position="90"/>
        <end position="108"/>
    </location>
</feature>
<feature type="transmembrane region" description="Helical" evidence="7">
    <location>
        <begin position="245"/>
        <end position="263"/>
    </location>
</feature>
<keyword evidence="6 7" id="KW-0472">Membrane</keyword>
<feature type="transmembrane region" description="Helical" evidence="7">
    <location>
        <begin position="504"/>
        <end position="522"/>
    </location>
</feature>
<evidence type="ECO:0000256" key="1">
    <source>
        <dbReference type="ARBA" id="ARBA00004651"/>
    </source>
</evidence>
<dbReference type="Pfam" id="PF07690">
    <property type="entry name" value="MFS_1"/>
    <property type="match status" value="1"/>
</dbReference>
<gene>
    <name evidence="9" type="primary">proP_1</name>
    <name evidence="9" type="ORF">PbB2_00171</name>
</gene>
<dbReference type="CDD" id="cd17369">
    <property type="entry name" value="MFS_ShiA_like"/>
    <property type="match status" value="1"/>
</dbReference>
<feature type="transmembrane region" description="Helical" evidence="7">
    <location>
        <begin position="114"/>
        <end position="144"/>
    </location>
</feature>
<evidence type="ECO:0000256" key="7">
    <source>
        <dbReference type="SAM" id="Phobius"/>
    </source>
</evidence>
<keyword evidence="3" id="KW-1003">Cell membrane</keyword>
<evidence type="ECO:0000259" key="8">
    <source>
        <dbReference type="PROSITE" id="PS50850"/>
    </source>
</evidence>
<dbReference type="PANTHER" id="PTHR43045:SF7">
    <property type="entry name" value="MAJOR FACILITATOR SUPERFAMILY TRANSPORTER"/>
    <property type="match status" value="1"/>
</dbReference>
<feature type="transmembrane region" description="Helical" evidence="7">
    <location>
        <begin position="30"/>
        <end position="48"/>
    </location>
</feature>
<evidence type="ECO:0000313" key="10">
    <source>
        <dbReference type="Proteomes" id="UP000245086"/>
    </source>
</evidence>
<accession>A0A2P2E623</accession>
<feature type="transmembrane region" description="Helical" evidence="7">
    <location>
        <begin position="54"/>
        <end position="78"/>
    </location>
</feature>
<dbReference type="Proteomes" id="UP000245086">
    <property type="component" value="Unassembled WGS sequence"/>
</dbReference>
<dbReference type="PANTHER" id="PTHR43045">
    <property type="entry name" value="SHIKIMATE TRANSPORTER"/>
    <property type="match status" value="1"/>
</dbReference>
<protein>
    <submittedName>
        <fullName evidence="9">Proline/betaine transporter</fullName>
    </submittedName>
</protein>
<dbReference type="RefSeq" id="WP_238164789.1">
    <property type="nucleotide sequence ID" value="NZ_BFBR01000001.1"/>
</dbReference>
<keyword evidence="5 7" id="KW-1133">Transmembrane helix</keyword>
<dbReference type="GO" id="GO:0022857">
    <property type="term" value="F:transmembrane transporter activity"/>
    <property type="evidence" value="ECO:0007669"/>
    <property type="project" value="InterPro"/>
</dbReference>